<dbReference type="RefSeq" id="WP_057010592.1">
    <property type="nucleotide sequence ID" value="NZ_JYLH01000001.1"/>
</dbReference>
<sequence>MSAKPKASAYKQIADEAVFQLACGKEFASWMAALMTAIRDDHKHSDGRNSAGLAELGVYLADAHLADVERSVDDINGSLSSLGGAQ</sequence>
<organism evidence="1 2">
    <name type="scientific">Pseudomonas libanensis</name>
    <dbReference type="NCBI Taxonomy" id="75588"/>
    <lineage>
        <taxon>Bacteria</taxon>
        <taxon>Pseudomonadati</taxon>
        <taxon>Pseudomonadota</taxon>
        <taxon>Gammaproteobacteria</taxon>
        <taxon>Pseudomonadales</taxon>
        <taxon>Pseudomonadaceae</taxon>
        <taxon>Pseudomonas</taxon>
    </lineage>
</organism>
<evidence type="ECO:0000313" key="1">
    <source>
        <dbReference type="EMBL" id="KRP48709.1"/>
    </source>
</evidence>
<dbReference type="Proteomes" id="UP000051446">
    <property type="component" value="Unassembled WGS sequence"/>
</dbReference>
<proteinExistence type="predicted"/>
<dbReference type="AlphaFoldDB" id="A0A0R2YJT7"/>
<accession>A0A0R2YJT7</accession>
<dbReference type="EMBL" id="JYLH01000001">
    <property type="protein sequence ID" value="KRP48709.1"/>
    <property type="molecule type" value="Genomic_DNA"/>
</dbReference>
<protein>
    <submittedName>
        <fullName evidence="1">Uncharacterized protein</fullName>
    </submittedName>
</protein>
<dbReference type="PATRIC" id="fig|75588.4.peg.1885"/>
<comment type="caution">
    <text evidence="1">The sequence shown here is derived from an EMBL/GenBank/DDBJ whole genome shotgun (WGS) entry which is preliminary data.</text>
</comment>
<name>A0A0R2YJT7_9PSED</name>
<evidence type="ECO:0000313" key="2">
    <source>
        <dbReference type="Proteomes" id="UP000051446"/>
    </source>
</evidence>
<reference evidence="1 2" key="1">
    <citation type="submission" date="2015-02" db="EMBL/GenBank/DDBJ databases">
        <title>Pseudomonas helleri sp. nov. and Pseudomonas weihenstephanensis sp. nov., isolated from raw cows milk.</title>
        <authorList>
            <person name="von Neubeck M."/>
            <person name="Huptas C."/>
            <person name="Wenning M."/>
            <person name="Scherer S."/>
        </authorList>
    </citation>
    <scope>NUCLEOTIDE SEQUENCE [LARGE SCALE GENOMIC DNA]</scope>
    <source>
        <strain evidence="1 2">DSM 17149</strain>
    </source>
</reference>
<gene>
    <name evidence="1" type="ORF">TU73_01030</name>
</gene>